<gene>
    <name evidence="3" type="primary">LOC117644876</name>
</gene>
<dbReference type="CDD" id="cd14947">
    <property type="entry name" value="NBR1_like"/>
    <property type="match status" value="1"/>
</dbReference>
<dbReference type="Pfam" id="PF14555">
    <property type="entry name" value="UBA_4"/>
    <property type="match status" value="1"/>
</dbReference>
<name>A0A6P8YKQ5_THRPL</name>
<dbReference type="OrthoDB" id="661148at2759"/>
<sequence length="245" mass="26881">MTLLNMEVDNELDQTLLQQFSCMGTTDKDDLVRQLQKLVGHHLNSTTAAFFLDMNNWNLQAAICSYFDCQSPTDLPSMVLVKDVTIGEGESVPPATQFTKTWRVQNNGDDEWPDGCCLQFTGGVQLSECERVPVQPVRAGAVTDISVEMRSPLTPGIYQSKWRMVTPAGSYFGDVIWVILTVAEGGTMALTQQLSHLSDLGASPPPHAPHMLNPFTRLLSSHNVFQGQAEGGDVAMDLRPNEGPE</sequence>
<feature type="domain" description="Nbr1 FW" evidence="1">
    <location>
        <begin position="85"/>
        <end position="182"/>
    </location>
</feature>
<evidence type="ECO:0000313" key="3">
    <source>
        <dbReference type="RefSeq" id="XP_034240438.1"/>
    </source>
</evidence>
<dbReference type="PANTHER" id="PTHR20930">
    <property type="entry name" value="OVARIAN CARCINOMA ANTIGEN CA125-RELATED"/>
    <property type="match status" value="1"/>
</dbReference>
<dbReference type="GeneID" id="117644876"/>
<dbReference type="InterPro" id="IPR039517">
    <property type="entry name" value="C6orf106_UBA-like"/>
</dbReference>
<evidence type="ECO:0000259" key="1">
    <source>
        <dbReference type="Pfam" id="PF16158"/>
    </source>
</evidence>
<dbReference type="InterPro" id="IPR013783">
    <property type="entry name" value="Ig-like_fold"/>
</dbReference>
<evidence type="ECO:0000313" key="2">
    <source>
        <dbReference type="Proteomes" id="UP000515158"/>
    </source>
</evidence>
<dbReference type="Proteomes" id="UP000515158">
    <property type="component" value="Unplaced"/>
</dbReference>
<dbReference type="Gene3D" id="2.60.40.10">
    <property type="entry name" value="Immunoglobulins"/>
    <property type="match status" value="1"/>
</dbReference>
<dbReference type="GO" id="GO:0043130">
    <property type="term" value="F:ubiquitin binding"/>
    <property type="evidence" value="ECO:0007669"/>
    <property type="project" value="TreeGrafter"/>
</dbReference>
<dbReference type="CDD" id="cd14349">
    <property type="entry name" value="UBA_CF106"/>
    <property type="match status" value="1"/>
</dbReference>
<protein>
    <submittedName>
        <fullName evidence="3">Protein ILRUN</fullName>
    </submittedName>
</protein>
<proteinExistence type="predicted"/>
<dbReference type="GO" id="GO:0000407">
    <property type="term" value="C:phagophore assembly site"/>
    <property type="evidence" value="ECO:0007669"/>
    <property type="project" value="TreeGrafter"/>
</dbReference>
<dbReference type="InParanoid" id="A0A6P8YKQ5"/>
<dbReference type="Pfam" id="PF16158">
    <property type="entry name" value="N_BRCA1_IG"/>
    <property type="match status" value="1"/>
</dbReference>
<dbReference type="InterPro" id="IPR032350">
    <property type="entry name" value="Nbr1_FW"/>
</dbReference>
<keyword evidence="2" id="KW-1185">Reference proteome</keyword>
<dbReference type="AlphaFoldDB" id="A0A6P8YKQ5"/>
<reference evidence="3" key="1">
    <citation type="submission" date="2025-08" db="UniProtKB">
        <authorList>
            <consortium name="RefSeq"/>
        </authorList>
    </citation>
    <scope>IDENTIFICATION</scope>
    <source>
        <tissue evidence="3">Total insect</tissue>
    </source>
</reference>
<dbReference type="InterPro" id="IPR009060">
    <property type="entry name" value="UBA-like_sf"/>
</dbReference>
<accession>A0A6P8YKQ5</accession>
<dbReference type="PANTHER" id="PTHR20930:SF0">
    <property type="entry name" value="PROTEIN ILRUN"/>
    <property type="match status" value="1"/>
</dbReference>
<dbReference type="FunCoup" id="A0A6P8YKQ5">
    <property type="interactions" value="246"/>
</dbReference>
<organism evidence="3">
    <name type="scientific">Thrips palmi</name>
    <name type="common">Melon thrips</name>
    <dbReference type="NCBI Taxonomy" id="161013"/>
    <lineage>
        <taxon>Eukaryota</taxon>
        <taxon>Metazoa</taxon>
        <taxon>Ecdysozoa</taxon>
        <taxon>Arthropoda</taxon>
        <taxon>Hexapoda</taxon>
        <taxon>Insecta</taxon>
        <taxon>Pterygota</taxon>
        <taxon>Neoptera</taxon>
        <taxon>Paraneoptera</taxon>
        <taxon>Thysanoptera</taxon>
        <taxon>Terebrantia</taxon>
        <taxon>Thripoidea</taxon>
        <taxon>Thripidae</taxon>
        <taxon>Thrips</taxon>
    </lineage>
</organism>
<dbReference type="KEGG" id="tpal:117644876"/>
<dbReference type="RefSeq" id="XP_034240438.1">
    <property type="nucleotide sequence ID" value="XM_034384547.1"/>
</dbReference>
<dbReference type="SUPFAM" id="SSF46934">
    <property type="entry name" value="UBA-like"/>
    <property type="match status" value="1"/>
</dbReference>
<dbReference type="GO" id="GO:0016236">
    <property type="term" value="P:macroautophagy"/>
    <property type="evidence" value="ECO:0007669"/>
    <property type="project" value="TreeGrafter"/>
</dbReference>
<dbReference type="Gene3D" id="1.10.8.10">
    <property type="entry name" value="DNA helicase RuvA subunit, C-terminal domain"/>
    <property type="match status" value="1"/>
</dbReference>